<protein>
    <submittedName>
        <fullName evidence="2">UPF0104 family protein</fullName>
    </submittedName>
</protein>
<feature type="transmembrane region" description="Helical" evidence="1">
    <location>
        <begin position="124"/>
        <end position="143"/>
    </location>
</feature>
<feature type="transmembrane region" description="Helical" evidence="1">
    <location>
        <begin position="46"/>
        <end position="67"/>
    </location>
</feature>
<sequence length="307" mass="34400">MMRWGTTLLTLVLLGLSLWAIAHELQKYNYQDVLNSLANLPGDRFIFALIFTVLGYLTMTLYDVLALKYYLRHPLPYPQIVLASLISIAISNSVGFAVVTGSALRYRFYSAWGLSNWEIAQVLAFYHLGLWLGILAISGVLLLEKPLTLPQFISVPYDYIQALGIVLIALVLIYFILTIGQRRKIITIHQFQLRIIPPELALAQIILLILDWAFAAGVLFTLLSPLNGLTFSVFFKLFLLAEILGVVSNVPAGLGVFETAIIILLKPIVPGEIVLASLLAFRGFYFFLPLLIAVILFIWHELRHGVK</sequence>
<feature type="transmembrane region" description="Helical" evidence="1">
    <location>
        <begin position="200"/>
        <end position="222"/>
    </location>
</feature>
<feature type="transmembrane region" description="Helical" evidence="1">
    <location>
        <begin position="234"/>
        <end position="254"/>
    </location>
</feature>
<feature type="transmembrane region" description="Helical" evidence="1">
    <location>
        <begin position="79"/>
        <end position="104"/>
    </location>
</feature>
<keyword evidence="1" id="KW-0812">Transmembrane</keyword>
<dbReference type="PANTHER" id="PTHR39087">
    <property type="entry name" value="UPF0104 MEMBRANE PROTEIN MJ1595"/>
    <property type="match status" value="1"/>
</dbReference>
<keyword evidence="1" id="KW-0472">Membrane</keyword>
<name>A0A941GMV9_9CHRO</name>
<comment type="caution">
    <text evidence="2">The sequence shown here is derived from an EMBL/GenBank/DDBJ whole genome shotgun (WGS) entry which is preliminary data.</text>
</comment>
<proteinExistence type="predicted"/>
<feature type="transmembrane region" description="Helical" evidence="1">
    <location>
        <begin position="274"/>
        <end position="299"/>
    </location>
</feature>
<dbReference type="Proteomes" id="UP000767446">
    <property type="component" value="Unassembled WGS sequence"/>
</dbReference>
<dbReference type="AlphaFoldDB" id="A0A941GMV9"/>
<accession>A0A941GMV9</accession>
<dbReference type="EMBL" id="JADQBC010000007">
    <property type="protein sequence ID" value="MBR8826612.1"/>
    <property type="molecule type" value="Genomic_DNA"/>
</dbReference>
<evidence type="ECO:0000256" key="1">
    <source>
        <dbReference type="SAM" id="Phobius"/>
    </source>
</evidence>
<organism evidence="2 3">
    <name type="scientific">Gomphosphaeria aponina SAG 52.96 = DSM 107014</name>
    <dbReference type="NCBI Taxonomy" id="1521640"/>
    <lineage>
        <taxon>Bacteria</taxon>
        <taxon>Bacillati</taxon>
        <taxon>Cyanobacteriota</taxon>
        <taxon>Cyanophyceae</taxon>
        <taxon>Oscillatoriophycideae</taxon>
        <taxon>Chroococcales</taxon>
        <taxon>Gomphosphaeriaceae</taxon>
        <taxon>Gomphosphaeria</taxon>
    </lineage>
</organism>
<dbReference type="PANTHER" id="PTHR39087:SF2">
    <property type="entry name" value="UPF0104 MEMBRANE PROTEIN MJ1595"/>
    <property type="match status" value="1"/>
</dbReference>
<feature type="transmembrane region" description="Helical" evidence="1">
    <location>
        <begin position="155"/>
        <end position="180"/>
    </location>
</feature>
<gene>
    <name evidence="2" type="ORF">DSM107014_01685</name>
</gene>
<evidence type="ECO:0000313" key="2">
    <source>
        <dbReference type="EMBL" id="MBR8826612.1"/>
    </source>
</evidence>
<keyword evidence="1" id="KW-1133">Transmembrane helix</keyword>
<reference evidence="2" key="1">
    <citation type="submission" date="2021-02" db="EMBL/GenBank/DDBJ databases">
        <title>Metagenome analyses of Stigonema ocellatum DSM 106950, Chlorogloea purpurea SAG 13.99 and Gomphosphaeria aponina DSM 107014.</title>
        <authorList>
            <person name="Marter P."/>
            <person name="Huang S."/>
        </authorList>
    </citation>
    <scope>NUCLEOTIDE SEQUENCE</scope>
    <source>
        <strain evidence="2">JP213</strain>
    </source>
</reference>
<evidence type="ECO:0000313" key="3">
    <source>
        <dbReference type="Proteomes" id="UP000767446"/>
    </source>
</evidence>